<feature type="compositionally biased region" description="Low complexity" evidence="1">
    <location>
        <begin position="136"/>
        <end position="148"/>
    </location>
</feature>
<dbReference type="Pfam" id="PF00533">
    <property type="entry name" value="BRCT"/>
    <property type="match status" value="1"/>
</dbReference>
<dbReference type="PANTHER" id="PTHR45990">
    <property type="entry name" value="DNA REPAIR PROTEIN REV1"/>
    <property type="match status" value="1"/>
</dbReference>
<feature type="compositionally biased region" description="Basic and acidic residues" evidence="1">
    <location>
        <begin position="170"/>
        <end position="182"/>
    </location>
</feature>
<dbReference type="EMBL" id="JAQQWI010000006">
    <property type="protein sequence ID" value="KAK8032986.1"/>
    <property type="molecule type" value="Genomic_DNA"/>
</dbReference>
<dbReference type="SUPFAM" id="SSF52113">
    <property type="entry name" value="BRCT domain"/>
    <property type="match status" value="1"/>
</dbReference>
<dbReference type="Proteomes" id="UP001396898">
    <property type="component" value="Unassembled WGS sequence"/>
</dbReference>
<dbReference type="Gene3D" id="3.40.50.10190">
    <property type="entry name" value="BRCT domain"/>
    <property type="match status" value="1"/>
</dbReference>
<dbReference type="InterPro" id="IPR036420">
    <property type="entry name" value="BRCT_dom_sf"/>
</dbReference>
<evidence type="ECO:0000313" key="4">
    <source>
        <dbReference type="Proteomes" id="UP001396898"/>
    </source>
</evidence>
<comment type="caution">
    <text evidence="3">The sequence shown here is derived from an EMBL/GenBank/DDBJ whole genome shotgun (WGS) entry which is preliminary data.</text>
</comment>
<evidence type="ECO:0000259" key="2">
    <source>
        <dbReference type="PROSITE" id="PS50172"/>
    </source>
</evidence>
<feature type="region of interest" description="Disordered" evidence="1">
    <location>
        <begin position="134"/>
        <end position="206"/>
    </location>
</feature>
<dbReference type="PANTHER" id="PTHR45990:SF1">
    <property type="entry name" value="DNA REPAIR PROTEIN REV1"/>
    <property type="match status" value="1"/>
</dbReference>
<reference evidence="3 4" key="1">
    <citation type="submission" date="2023-01" db="EMBL/GenBank/DDBJ databases">
        <title>Analysis of 21 Apiospora genomes using comparative genomics revels a genus with tremendous synthesis potential of carbohydrate active enzymes and secondary metabolites.</title>
        <authorList>
            <person name="Sorensen T."/>
        </authorList>
    </citation>
    <scope>NUCLEOTIDE SEQUENCE [LARGE SCALE GENOMIC DNA]</scope>
    <source>
        <strain evidence="3 4">CBS 20057</strain>
    </source>
</reference>
<evidence type="ECO:0000313" key="3">
    <source>
        <dbReference type="EMBL" id="KAK8032986.1"/>
    </source>
</evidence>
<name>A0ABR1SFB2_9PEZI</name>
<feature type="compositionally biased region" description="Basic and acidic residues" evidence="1">
    <location>
        <begin position="190"/>
        <end position="199"/>
    </location>
</feature>
<evidence type="ECO:0000256" key="1">
    <source>
        <dbReference type="SAM" id="MobiDB-lite"/>
    </source>
</evidence>
<dbReference type="PROSITE" id="PS50172">
    <property type="entry name" value="BRCT"/>
    <property type="match status" value="1"/>
</dbReference>
<feature type="compositionally biased region" description="Polar residues" evidence="1">
    <location>
        <begin position="40"/>
        <end position="60"/>
    </location>
</feature>
<dbReference type="InterPro" id="IPR001357">
    <property type="entry name" value="BRCT_dom"/>
</dbReference>
<feature type="domain" description="BRCT" evidence="2">
    <location>
        <begin position="204"/>
        <end position="310"/>
    </location>
</feature>
<gene>
    <name evidence="3" type="ORF">PG991_002384</name>
</gene>
<feature type="compositionally biased region" description="Low complexity" evidence="1">
    <location>
        <begin position="15"/>
        <end position="39"/>
    </location>
</feature>
<sequence>MVPPPTPPRSGGTTAKPKTPAGAVGGAAASTTTPGVSPTKAAQPQFGTSFDPWNSSSSGHQRAENRLGASTGWRDSRNAKLHSQFRGDAKRVSDAVGAGARHWDPKLQAVVPPELRARARCSVADMLAKPGTMQRSLSSLSSPASTSLPPTPSSIIGVDTATVAPNKGDPSSKAKATEEGERPAGCAKPAENEDQRPSPDQEEGPGRLFAGVVIYVNGSTHPQISDHKLKHVLAKNGGRLSSHLGRKQVTHVILGRPIGGGGGFGGGLAGSKLQKEIQKVRGAAVKFVGVEWVLESIKAGKRLPEARFGNLKVASKGQQSVFRPDSKSTPPPPALAASSAESCIEGSGVSLYPAPSDTLGDAPPPSAQRY</sequence>
<feature type="region of interest" description="Disordered" evidence="1">
    <location>
        <begin position="317"/>
        <end position="370"/>
    </location>
</feature>
<keyword evidence="4" id="KW-1185">Reference proteome</keyword>
<protein>
    <submittedName>
        <fullName evidence="3">BRCA1 C Terminus domain-containing protein</fullName>
    </submittedName>
</protein>
<accession>A0ABR1SFB2</accession>
<feature type="region of interest" description="Disordered" evidence="1">
    <location>
        <begin position="1"/>
        <end position="88"/>
    </location>
</feature>
<organism evidence="3 4">
    <name type="scientific">Apiospora marii</name>
    <dbReference type="NCBI Taxonomy" id="335849"/>
    <lineage>
        <taxon>Eukaryota</taxon>
        <taxon>Fungi</taxon>
        <taxon>Dikarya</taxon>
        <taxon>Ascomycota</taxon>
        <taxon>Pezizomycotina</taxon>
        <taxon>Sordariomycetes</taxon>
        <taxon>Xylariomycetidae</taxon>
        <taxon>Amphisphaeriales</taxon>
        <taxon>Apiosporaceae</taxon>
        <taxon>Apiospora</taxon>
    </lineage>
</organism>
<dbReference type="SMART" id="SM00292">
    <property type="entry name" value="BRCT"/>
    <property type="match status" value="1"/>
</dbReference>
<proteinExistence type="predicted"/>